<keyword evidence="3" id="KW-1185">Reference proteome</keyword>
<accession>A0A9W8JYS3</accession>
<evidence type="ECO:0000256" key="1">
    <source>
        <dbReference type="SAM" id="MobiDB-lite"/>
    </source>
</evidence>
<dbReference type="OrthoDB" id="10322148at2759"/>
<dbReference type="Proteomes" id="UP001148786">
    <property type="component" value="Unassembled WGS sequence"/>
</dbReference>
<name>A0A9W8JYS3_9AGAR</name>
<dbReference type="EMBL" id="JANKHO010000718">
    <property type="protein sequence ID" value="KAJ3506862.1"/>
    <property type="molecule type" value="Genomic_DNA"/>
</dbReference>
<comment type="caution">
    <text evidence="2">The sequence shown here is derived from an EMBL/GenBank/DDBJ whole genome shotgun (WGS) entry which is preliminary data.</text>
</comment>
<feature type="region of interest" description="Disordered" evidence="1">
    <location>
        <begin position="1"/>
        <end position="20"/>
    </location>
</feature>
<evidence type="ECO:0000313" key="2">
    <source>
        <dbReference type="EMBL" id="KAJ3506862.1"/>
    </source>
</evidence>
<dbReference type="AlphaFoldDB" id="A0A9W8JYS3"/>
<reference evidence="2" key="1">
    <citation type="submission" date="2022-07" db="EMBL/GenBank/DDBJ databases">
        <title>Genome Sequence of Agrocybe chaxingu.</title>
        <authorList>
            <person name="Buettner E."/>
        </authorList>
    </citation>
    <scope>NUCLEOTIDE SEQUENCE</scope>
    <source>
        <strain evidence="2">MP-N11</strain>
    </source>
</reference>
<gene>
    <name evidence="2" type="ORF">NLJ89_g6633</name>
</gene>
<organism evidence="2 3">
    <name type="scientific">Agrocybe chaxingu</name>
    <dbReference type="NCBI Taxonomy" id="84603"/>
    <lineage>
        <taxon>Eukaryota</taxon>
        <taxon>Fungi</taxon>
        <taxon>Dikarya</taxon>
        <taxon>Basidiomycota</taxon>
        <taxon>Agaricomycotina</taxon>
        <taxon>Agaricomycetes</taxon>
        <taxon>Agaricomycetidae</taxon>
        <taxon>Agaricales</taxon>
        <taxon>Agaricineae</taxon>
        <taxon>Strophariaceae</taxon>
        <taxon>Agrocybe</taxon>
    </lineage>
</organism>
<sequence length="261" mass="29354">MSSNTYRCASNPRASAPGPLSRMITRVPINQFSSVTSYPSTVNTAKIPPPNAPITTTFDVNEHYQSRLGARALPANNILEMPKIFGLEDEHFHRIGDPVYVRRVYHDGRASAWMTAIVESPVFERDKRTQNDTGVRLYSVVINDNTAPPRKNGHRRTYCPEKGEIRAVPNNNIRGSKDFWLFPIKPPGSSYHIWTPGTVVDLGDVRGYLVKVCAGKQKGKDFDNIERFLPLQAKSLKYLQEKHEAVDVGAITEMGIDWKQC</sequence>
<protein>
    <submittedName>
        <fullName evidence="2">Uncharacterized protein</fullName>
    </submittedName>
</protein>
<proteinExistence type="predicted"/>
<evidence type="ECO:0000313" key="3">
    <source>
        <dbReference type="Proteomes" id="UP001148786"/>
    </source>
</evidence>